<sequence length="84" mass="9263">MRMNGQRSLNDLSGCRTNHPTTNMCSPSSLIIGKGHNVMTSFVGFDLGGLQRPISARSFRIPLGYVMRGRFYDSFMTSCASPMP</sequence>
<reference evidence="1 2" key="1">
    <citation type="journal article" date="2019" name="Sci. Rep.">
        <title>Orb-weaving spider Araneus ventricosus genome elucidates the spidroin gene catalogue.</title>
        <authorList>
            <person name="Kono N."/>
            <person name="Nakamura H."/>
            <person name="Ohtoshi R."/>
            <person name="Moran D.A.P."/>
            <person name="Shinohara A."/>
            <person name="Yoshida Y."/>
            <person name="Fujiwara M."/>
            <person name="Mori M."/>
            <person name="Tomita M."/>
            <person name="Arakawa K."/>
        </authorList>
    </citation>
    <scope>NUCLEOTIDE SEQUENCE [LARGE SCALE GENOMIC DNA]</scope>
</reference>
<name>A0A4Y2MJF8_ARAVE</name>
<organism evidence="1 2">
    <name type="scientific">Araneus ventricosus</name>
    <name type="common">Orbweaver spider</name>
    <name type="synonym">Epeira ventricosa</name>
    <dbReference type="NCBI Taxonomy" id="182803"/>
    <lineage>
        <taxon>Eukaryota</taxon>
        <taxon>Metazoa</taxon>
        <taxon>Ecdysozoa</taxon>
        <taxon>Arthropoda</taxon>
        <taxon>Chelicerata</taxon>
        <taxon>Arachnida</taxon>
        <taxon>Araneae</taxon>
        <taxon>Araneomorphae</taxon>
        <taxon>Entelegynae</taxon>
        <taxon>Araneoidea</taxon>
        <taxon>Araneidae</taxon>
        <taxon>Araneus</taxon>
    </lineage>
</organism>
<protein>
    <submittedName>
        <fullName evidence="1">Uncharacterized protein</fullName>
    </submittedName>
</protein>
<comment type="caution">
    <text evidence="1">The sequence shown here is derived from an EMBL/GenBank/DDBJ whole genome shotgun (WGS) entry which is preliminary data.</text>
</comment>
<keyword evidence="2" id="KW-1185">Reference proteome</keyword>
<accession>A0A4Y2MJF8</accession>
<dbReference type="AlphaFoldDB" id="A0A4Y2MJF8"/>
<dbReference type="EMBL" id="BGPR01282283">
    <property type="protein sequence ID" value="GBN26709.1"/>
    <property type="molecule type" value="Genomic_DNA"/>
</dbReference>
<dbReference type="Proteomes" id="UP000499080">
    <property type="component" value="Unassembled WGS sequence"/>
</dbReference>
<gene>
    <name evidence="1" type="ORF">AVEN_35403_1</name>
</gene>
<evidence type="ECO:0000313" key="1">
    <source>
        <dbReference type="EMBL" id="GBN26709.1"/>
    </source>
</evidence>
<proteinExistence type="predicted"/>
<evidence type="ECO:0000313" key="2">
    <source>
        <dbReference type="Proteomes" id="UP000499080"/>
    </source>
</evidence>